<dbReference type="InterPro" id="IPR041921">
    <property type="entry name" value="NuoE_N"/>
</dbReference>
<dbReference type="FunFam" id="3.40.50.11540:FF:000001">
    <property type="entry name" value="NADH dehydrogenase [ubiquinone] flavoprotein 1, mitochondrial"/>
    <property type="match status" value="1"/>
</dbReference>
<evidence type="ECO:0000256" key="5">
    <source>
        <dbReference type="ARBA" id="ARBA00022723"/>
    </source>
</evidence>
<dbReference type="Gene3D" id="3.10.20.600">
    <property type="match status" value="1"/>
</dbReference>
<reference evidence="9 10" key="1">
    <citation type="submission" date="2017-11" db="EMBL/GenBank/DDBJ databases">
        <title>Draft genome sequence of magnetotactic bacterium Magnetospirillum kuznetsovii LBB-42.</title>
        <authorList>
            <person name="Grouzdev D.S."/>
            <person name="Rysina M.S."/>
            <person name="Baslerov R.V."/>
            <person name="Koziaeva V."/>
        </authorList>
    </citation>
    <scope>NUCLEOTIDE SEQUENCE [LARGE SCALE GENOMIC DNA]</scope>
    <source>
        <strain evidence="9 10">LBB-42</strain>
    </source>
</reference>
<dbReference type="Gene3D" id="1.10.10.1590">
    <property type="entry name" value="NADH-quinone oxidoreductase subunit E"/>
    <property type="match status" value="1"/>
</dbReference>
<dbReference type="Gene3D" id="3.40.30.10">
    <property type="entry name" value="Glutaredoxin"/>
    <property type="match status" value="1"/>
</dbReference>
<evidence type="ECO:0000256" key="2">
    <source>
        <dbReference type="ARBA" id="ARBA00001966"/>
    </source>
</evidence>
<dbReference type="PROSITE" id="PS00645">
    <property type="entry name" value="COMPLEX1_51K_2"/>
    <property type="match status" value="1"/>
</dbReference>
<dbReference type="GO" id="GO:0046872">
    <property type="term" value="F:metal ion binding"/>
    <property type="evidence" value="ECO:0007669"/>
    <property type="project" value="UniProtKB-KW"/>
</dbReference>
<dbReference type="Pfam" id="PF01257">
    <property type="entry name" value="2Fe-2S_thioredx"/>
    <property type="match status" value="1"/>
</dbReference>
<dbReference type="EMBL" id="PGTO01000016">
    <property type="protein sequence ID" value="RAU20835.1"/>
    <property type="molecule type" value="Genomic_DNA"/>
</dbReference>
<dbReference type="GO" id="GO:0008137">
    <property type="term" value="F:NADH dehydrogenase (ubiquinone) activity"/>
    <property type="evidence" value="ECO:0007669"/>
    <property type="project" value="InterPro"/>
</dbReference>
<dbReference type="Pfam" id="PF10589">
    <property type="entry name" value="NADH_4Fe-4S"/>
    <property type="match status" value="1"/>
</dbReference>
<dbReference type="SUPFAM" id="SSF52833">
    <property type="entry name" value="Thioredoxin-like"/>
    <property type="match status" value="1"/>
</dbReference>
<keyword evidence="4" id="KW-0004">4Fe-4S</keyword>
<dbReference type="Proteomes" id="UP000251075">
    <property type="component" value="Unassembled WGS sequence"/>
</dbReference>
<sequence>MGNVTSNGIGPDDSGAVQAVLSRHKHDASRLMQILREVQEGLTWLSPAVLTAIANGLKLPRARVEGVAGFYHFFHTESLGRYRVLWSDNITDRMAGNADLMARMCKKLWLKPGDVSEDGLVSVGTTSCTGMCDQGPALLVNYRPITRMTADRVDKIVDLIRKKVPLEEWPSEYFLVEDNIRRKDALLDNGLAPGDALRALKSPQEMVDTIKASGLRGRGGAGFSTGQKWEFCRAAVGTGANAAHYVVCNADEGEPGTFKDRVLLNSYADLVFEGMTVAGYVIGAKKGLVYLRGEYRFLLDKLNAVLEARRAAKLLGQSILGQTGFDFDIEIHLGAGAYVCGEETALLESLEGKRGVPRKRPPFPVSSGYLGQPTAVNNVETLASAALIAAKGAAWYKAIGTAKSSGTKILSISGDCQRPGIYEYPYGVTVAQVLADCGARDTQACQIAGASGLCVAPGEFGRKIAFEDIPTGGSFMVFDNSRDMFQVARNFVHFFVDESCGFCTPCRVGTTLLKNVMDKISDGHGGEYDINDAWRIIRTLKTASHCGLGQTAGNCVADTLQKFRPSYELRLNVRDFEPAFDLDSALSKMREVTGRDDPGAHFHIAHRKSKSGVGAKGGDAS</sequence>
<keyword evidence="5" id="KW-0479">Metal-binding</keyword>
<keyword evidence="7" id="KW-0411">Iron-sulfur</keyword>
<dbReference type="Pfam" id="PF01512">
    <property type="entry name" value="Complex1_51K"/>
    <property type="match status" value="1"/>
</dbReference>
<proteinExistence type="inferred from homology"/>
<dbReference type="PANTHER" id="PTHR43578">
    <property type="entry name" value="NADH-QUINONE OXIDOREDUCTASE SUBUNIT F"/>
    <property type="match status" value="1"/>
</dbReference>
<dbReference type="InterPro" id="IPR019575">
    <property type="entry name" value="Nuop51_4Fe4S-bd"/>
</dbReference>
<dbReference type="PANTHER" id="PTHR43578:SF3">
    <property type="entry name" value="NADH-QUINONE OXIDOREDUCTASE SUBUNIT F"/>
    <property type="match status" value="1"/>
</dbReference>
<organism evidence="9 10">
    <name type="scientific">Paramagnetospirillum kuznetsovii</name>
    <dbReference type="NCBI Taxonomy" id="2053833"/>
    <lineage>
        <taxon>Bacteria</taxon>
        <taxon>Pseudomonadati</taxon>
        <taxon>Pseudomonadota</taxon>
        <taxon>Alphaproteobacteria</taxon>
        <taxon>Rhodospirillales</taxon>
        <taxon>Magnetospirillaceae</taxon>
        <taxon>Paramagnetospirillum</taxon>
    </lineage>
</organism>
<dbReference type="SUPFAM" id="SSF140490">
    <property type="entry name" value="Nqo1C-terminal domain-like"/>
    <property type="match status" value="1"/>
</dbReference>
<evidence type="ECO:0000313" key="10">
    <source>
        <dbReference type="Proteomes" id="UP000251075"/>
    </source>
</evidence>
<comment type="similarity">
    <text evidence="3">Belongs to the complex I 51 kDa subunit family.</text>
</comment>
<dbReference type="AlphaFoldDB" id="A0A364NVB0"/>
<gene>
    <name evidence="9" type="ORF">CU669_16305</name>
</gene>
<dbReference type="PROSITE" id="PS00644">
    <property type="entry name" value="COMPLEX1_51K_1"/>
    <property type="match status" value="1"/>
</dbReference>
<dbReference type="SUPFAM" id="SSF142019">
    <property type="entry name" value="Nqo1 FMN-binding domain-like"/>
    <property type="match status" value="1"/>
</dbReference>
<keyword evidence="6" id="KW-0408">Iron</keyword>
<dbReference type="CDD" id="cd03083">
    <property type="entry name" value="TRX_Fd_NuoE_hoxF"/>
    <property type="match status" value="1"/>
</dbReference>
<dbReference type="OrthoDB" id="9761899at2"/>
<dbReference type="SMART" id="SM00928">
    <property type="entry name" value="NADH_4Fe-4S"/>
    <property type="match status" value="1"/>
</dbReference>
<dbReference type="InterPro" id="IPR037207">
    <property type="entry name" value="Nuop51_4Fe4S-bd_sf"/>
</dbReference>
<dbReference type="InterPro" id="IPR011538">
    <property type="entry name" value="Nuo51_FMN-bd"/>
</dbReference>
<dbReference type="InterPro" id="IPR037225">
    <property type="entry name" value="Nuo51_FMN-bd_sf"/>
</dbReference>
<evidence type="ECO:0000259" key="8">
    <source>
        <dbReference type="SMART" id="SM00928"/>
    </source>
</evidence>
<accession>A0A364NVB0</accession>
<dbReference type="GO" id="GO:0010181">
    <property type="term" value="F:FMN binding"/>
    <property type="evidence" value="ECO:0007669"/>
    <property type="project" value="InterPro"/>
</dbReference>
<evidence type="ECO:0000256" key="4">
    <source>
        <dbReference type="ARBA" id="ARBA00022485"/>
    </source>
</evidence>
<dbReference type="SUPFAM" id="SSF142984">
    <property type="entry name" value="Nqo1 middle domain-like"/>
    <property type="match status" value="1"/>
</dbReference>
<feature type="domain" description="NADH-ubiquinone oxidoreductase 51kDa subunit iron-sulphur binding" evidence="8">
    <location>
        <begin position="485"/>
        <end position="530"/>
    </location>
</feature>
<name>A0A364NVB0_9PROT</name>
<dbReference type="Gene3D" id="3.40.50.11540">
    <property type="entry name" value="NADH-ubiquinone oxidoreductase 51kDa subunit"/>
    <property type="match status" value="1"/>
</dbReference>
<comment type="cofactor">
    <cofactor evidence="1">
        <name>FMN</name>
        <dbReference type="ChEBI" id="CHEBI:58210"/>
    </cofactor>
</comment>
<dbReference type="Gene3D" id="1.20.1440.230">
    <property type="entry name" value="NADH-ubiquinone oxidoreductase 51kDa subunit, iron-sulphur binding domain"/>
    <property type="match status" value="1"/>
</dbReference>
<comment type="caution">
    <text evidence="9">The sequence shown here is derived from an EMBL/GenBank/DDBJ whole genome shotgun (WGS) entry which is preliminary data.</text>
</comment>
<evidence type="ECO:0000313" key="9">
    <source>
        <dbReference type="EMBL" id="RAU20835.1"/>
    </source>
</evidence>
<protein>
    <submittedName>
        <fullName evidence="9">NADP oxidoreductase</fullName>
    </submittedName>
</protein>
<evidence type="ECO:0000256" key="6">
    <source>
        <dbReference type="ARBA" id="ARBA00023004"/>
    </source>
</evidence>
<keyword evidence="10" id="KW-1185">Reference proteome</keyword>
<dbReference type="InterPro" id="IPR001949">
    <property type="entry name" value="NADH-UbQ_OxRdtase_51kDa_CS"/>
</dbReference>
<dbReference type="RefSeq" id="WP_112146645.1">
    <property type="nucleotide sequence ID" value="NZ_PGTO01000016.1"/>
</dbReference>
<comment type="cofactor">
    <cofactor evidence="2">
        <name>[4Fe-4S] cluster</name>
        <dbReference type="ChEBI" id="CHEBI:49883"/>
    </cofactor>
</comment>
<evidence type="ECO:0000256" key="1">
    <source>
        <dbReference type="ARBA" id="ARBA00001917"/>
    </source>
</evidence>
<evidence type="ECO:0000256" key="7">
    <source>
        <dbReference type="ARBA" id="ARBA00023014"/>
    </source>
</evidence>
<dbReference type="InterPro" id="IPR036249">
    <property type="entry name" value="Thioredoxin-like_sf"/>
</dbReference>
<dbReference type="GO" id="GO:0051539">
    <property type="term" value="F:4 iron, 4 sulfur cluster binding"/>
    <property type="evidence" value="ECO:0007669"/>
    <property type="project" value="UniProtKB-KW"/>
</dbReference>
<evidence type="ECO:0000256" key="3">
    <source>
        <dbReference type="ARBA" id="ARBA00007523"/>
    </source>
</evidence>